<dbReference type="EMBL" id="GBXM01028299">
    <property type="protein sequence ID" value="JAH80278.1"/>
    <property type="molecule type" value="Transcribed_RNA"/>
</dbReference>
<reference evidence="1" key="2">
    <citation type="journal article" date="2015" name="Fish Shellfish Immunol.">
        <title>Early steps in the European eel (Anguilla anguilla)-Vibrio vulnificus interaction in the gills: Role of the RtxA13 toxin.</title>
        <authorList>
            <person name="Callol A."/>
            <person name="Pajuelo D."/>
            <person name="Ebbesson L."/>
            <person name="Teles M."/>
            <person name="MacKenzie S."/>
            <person name="Amaro C."/>
        </authorList>
    </citation>
    <scope>NUCLEOTIDE SEQUENCE</scope>
</reference>
<sequence length="11" mass="1186">MSTCMCTPISI</sequence>
<organism evidence="1">
    <name type="scientific">Anguilla anguilla</name>
    <name type="common">European freshwater eel</name>
    <name type="synonym">Muraena anguilla</name>
    <dbReference type="NCBI Taxonomy" id="7936"/>
    <lineage>
        <taxon>Eukaryota</taxon>
        <taxon>Metazoa</taxon>
        <taxon>Chordata</taxon>
        <taxon>Craniata</taxon>
        <taxon>Vertebrata</taxon>
        <taxon>Euteleostomi</taxon>
        <taxon>Actinopterygii</taxon>
        <taxon>Neopterygii</taxon>
        <taxon>Teleostei</taxon>
        <taxon>Anguilliformes</taxon>
        <taxon>Anguillidae</taxon>
        <taxon>Anguilla</taxon>
    </lineage>
</organism>
<proteinExistence type="predicted"/>
<reference evidence="1" key="1">
    <citation type="submission" date="2014-11" db="EMBL/GenBank/DDBJ databases">
        <authorList>
            <person name="Amaro Gonzalez C."/>
        </authorList>
    </citation>
    <scope>NUCLEOTIDE SEQUENCE</scope>
</reference>
<name>A0A0E9VSM2_ANGAN</name>
<evidence type="ECO:0000313" key="1">
    <source>
        <dbReference type="EMBL" id="JAH80278.1"/>
    </source>
</evidence>
<protein>
    <submittedName>
        <fullName evidence="1">Uncharacterized protein</fullName>
    </submittedName>
</protein>
<accession>A0A0E9VSM2</accession>